<dbReference type="Gene3D" id="1.10.287.40">
    <property type="entry name" value="Serine-tRNA synthetase, tRNA binding domain"/>
    <property type="match status" value="1"/>
</dbReference>
<protein>
    <submittedName>
        <fullName evidence="2">Uncharacterized protein</fullName>
    </submittedName>
</protein>
<sequence>MAVALLTHSTVVPAGHKEERTRTELNPPRTPPKNHPELLTLLGGLRARSTTSGAGAPFSEDPSAQFSVLPLPKMATCIATLVRAGARRALRPFSWSGCRDAALALPRHRRVHSLRSSLYEHVRDGFSDKPELDMRRVCEETEKVMANVERRKGELRAEDIPQIVRVRSLRL</sequence>
<evidence type="ECO:0000313" key="2">
    <source>
        <dbReference type="EMBL" id="KPP63248.1"/>
    </source>
</evidence>
<evidence type="ECO:0000313" key="3">
    <source>
        <dbReference type="Proteomes" id="UP000034805"/>
    </source>
</evidence>
<feature type="region of interest" description="Disordered" evidence="1">
    <location>
        <begin position="1"/>
        <end position="35"/>
    </location>
</feature>
<organism evidence="2 3">
    <name type="scientific">Scleropages formosus</name>
    <name type="common">Asian bonytongue</name>
    <name type="synonym">Osteoglossum formosum</name>
    <dbReference type="NCBI Taxonomy" id="113540"/>
    <lineage>
        <taxon>Eukaryota</taxon>
        <taxon>Metazoa</taxon>
        <taxon>Chordata</taxon>
        <taxon>Craniata</taxon>
        <taxon>Vertebrata</taxon>
        <taxon>Euteleostomi</taxon>
        <taxon>Actinopterygii</taxon>
        <taxon>Neopterygii</taxon>
        <taxon>Teleostei</taxon>
        <taxon>Osteoglossocephala</taxon>
        <taxon>Osteoglossomorpha</taxon>
        <taxon>Osteoglossiformes</taxon>
        <taxon>Osteoglossidae</taxon>
        <taxon>Scleropages</taxon>
    </lineage>
</organism>
<gene>
    <name evidence="2" type="ORF">Z043_118511</name>
</gene>
<dbReference type="Proteomes" id="UP000034805">
    <property type="component" value="Unassembled WGS sequence"/>
</dbReference>
<dbReference type="InterPro" id="IPR042103">
    <property type="entry name" value="SerRS_1_N_sf"/>
</dbReference>
<name>A0A0P7WHY9_SCLFO</name>
<evidence type="ECO:0000256" key="1">
    <source>
        <dbReference type="SAM" id="MobiDB-lite"/>
    </source>
</evidence>
<dbReference type="EMBL" id="JARO02008046">
    <property type="protein sequence ID" value="KPP63248.1"/>
    <property type="molecule type" value="Genomic_DNA"/>
</dbReference>
<proteinExistence type="predicted"/>
<reference evidence="2 3" key="1">
    <citation type="submission" date="2015-08" db="EMBL/GenBank/DDBJ databases">
        <title>The genome of the Asian arowana (Scleropages formosus).</title>
        <authorList>
            <person name="Tan M.H."/>
            <person name="Gan H.M."/>
            <person name="Croft L.J."/>
            <person name="Austin C.M."/>
        </authorList>
    </citation>
    <scope>NUCLEOTIDE SEQUENCE [LARGE SCALE GENOMIC DNA]</scope>
    <source>
        <strain evidence="2">Aro1</strain>
    </source>
</reference>
<dbReference type="AlphaFoldDB" id="A0A0P7WHY9"/>
<comment type="caution">
    <text evidence="2">The sequence shown here is derived from an EMBL/GenBank/DDBJ whole genome shotgun (WGS) entry which is preliminary data.</text>
</comment>
<accession>A0A0P7WHY9</accession>